<evidence type="ECO:0000313" key="5">
    <source>
        <dbReference type="EMBL" id="NIJ45875.1"/>
    </source>
</evidence>
<sequence>MNDVLGTALKAFYFDNNTQDKLLTNSSISEEDELPLPYLLRTYKDMPAIEQKALQLAKGKTLDVGCGAGSHSLYLQKKGLQVTAIDISEGAIEVAKDRGITNSQVTDIYNFKTDEKFDTILVLMNGTGICGKLTNLASFLNYLTDFLTPNGQILIDSSDIVYMFEDENGDHWIDASQEYYGEVQFWMNYKEQQSETFDWLYVDYNTLQRCAVYNGMNCELMAEGEHYDYLAKITKN</sequence>
<evidence type="ECO:0000313" key="6">
    <source>
        <dbReference type="Proteomes" id="UP000745859"/>
    </source>
</evidence>
<organism evidence="5 6">
    <name type="scientific">Wenyingzhuangia heitensis</name>
    <dbReference type="NCBI Taxonomy" id="1487859"/>
    <lineage>
        <taxon>Bacteria</taxon>
        <taxon>Pseudomonadati</taxon>
        <taxon>Bacteroidota</taxon>
        <taxon>Flavobacteriia</taxon>
        <taxon>Flavobacteriales</taxon>
        <taxon>Flavobacteriaceae</taxon>
        <taxon>Wenyingzhuangia</taxon>
    </lineage>
</organism>
<gene>
    <name evidence="5" type="ORF">FHR24_002346</name>
</gene>
<dbReference type="Gene3D" id="3.40.50.150">
    <property type="entry name" value="Vaccinia Virus protein VP39"/>
    <property type="match status" value="1"/>
</dbReference>
<keyword evidence="2" id="KW-0808">Transferase</keyword>
<dbReference type="InterPro" id="IPR029063">
    <property type="entry name" value="SAM-dependent_MTases_sf"/>
</dbReference>
<proteinExistence type="predicted"/>
<dbReference type="RefSeq" id="WP_167188826.1">
    <property type="nucleotide sequence ID" value="NZ_JAASQL010000003.1"/>
</dbReference>
<evidence type="ECO:0000259" key="4">
    <source>
        <dbReference type="Pfam" id="PF13847"/>
    </source>
</evidence>
<evidence type="ECO:0000256" key="2">
    <source>
        <dbReference type="ARBA" id="ARBA00022679"/>
    </source>
</evidence>
<name>A0ABX0UDB4_9FLAO</name>
<evidence type="ECO:0000256" key="1">
    <source>
        <dbReference type="ARBA" id="ARBA00022603"/>
    </source>
</evidence>
<dbReference type="SUPFAM" id="SSF53335">
    <property type="entry name" value="S-adenosyl-L-methionine-dependent methyltransferases"/>
    <property type="match status" value="1"/>
</dbReference>
<protein>
    <submittedName>
        <fullName evidence="5">SAM-dependent methyltransferase</fullName>
    </submittedName>
</protein>
<keyword evidence="6" id="KW-1185">Reference proteome</keyword>
<dbReference type="GO" id="GO:0008168">
    <property type="term" value="F:methyltransferase activity"/>
    <property type="evidence" value="ECO:0007669"/>
    <property type="project" value="UniProtKB-KW"/>
</dbReference>
<dbReference type="Pfam" id="PF13847">
    <property type="entry name" value="Methyltransf_31"/>
    <property type="match status" value="1"/>
</dbReference>
<dbReference type="Proteomes" id="UP000745859">
    <property type="component" value="Unassembled WGS sequence"/>
</dbReference>
<dbReference type="PANTHER" id="PTHR43464:SF19">
    <property type="entry name" value="UBIQUINONE BIOSYNTHESIS O-METHYLTRANSFERASE, MITOCHONDRIAL"/>
    <property type="match status" value="1"/>
</dbReference>
<dbReference type="PANTHER" id="PTHR43464">
    <property type="entry name" value="METHYLTRANSFERASE"/>
    <property type="match status" value="1"/>
</dbReference>
<keyword evidence="1 5" id="KW-0489">Methyltransferase</keyword>
<reference evidence="5 6" key="1">
    <citation type="submission" date="2020-03" db="EMBL/GenBank/DDBJ databases">
        <title>Genomic Encyclopedia of Type Strains, Phase IV (KMG-IV): sequencing the most valuable type-strain genomes for metagenomic binning, comparative biology and taxonomic classification.</title>
        <authorList>
            <person name="Goeker M."/>
        </authorList>
    </citation>
    <scope>NUCLEOTIDE SEQUENCE [LARGE SCALE GENOMIC DNA]</scope>
    <source>
        <strain evidence="5 6">DSM 101599</strain>
    </source>
</reference>
<feature type="domain" description="Methyltransferase" evidence="4">
    <location>
        <begin position="59"/>
        <end position="184"/>
    </location>
</feature>
<dbReference type="EMBL" id="JAASQL010000003">
    <property type="protein sequence ID" value="NIJ45875.1"/>
    <property type="molecule type" value="Genomic_DNA"/>
</dbReference>
<evidence type="ECO:0000256" key="3">
    <source>
        <dbReference type="ARBA" id="ARBA00022691"/>
    </source>
</evidence>
<dbReference type="GO" id="GO:0032259">
    <property type="term" value="P:methylation"/>
    <property type="evidence" value="ECO:0007669"/>
    <property type="project" value="UniProtKB-KW"/>
</dbReference>
<dbReference type="InterPro" id="IPR025714">
    <property type="entry name" value="Methyltranfer_dom"/>
</dbReference>
<comment type="caution">
    <text evidence="5">The sequence shown here is derived from an EMBL/GenBank/DDBJ whole genome shotgun (WGS) entry which is preliminary data.</text>
</comment>
<keyword evidence="3" id="KW-0949">S-adenosyl-L-methionine</keyword>
<accession>A0ABX0UDB4</accession>
<dbReference type="CDD" id="cd02440">
    <property type="entry name" value="AdoMet_MTases"/>
    <property type="match status" value="1"/>
</dbReference>